<gene>
    <name evidence="7" type="ORF">NBEOAGPD_4759</name>
</gene>
<dbReference type="RefSeq" id="WP_238306740.1">
    <property type="nucleotide sequence ID" value="NZ_BPQM01000142.1"/>
</dbReference>
<evidence type="ECO:0000256" key="1">
    <source>
        <dbReference type="ARBA" id="ARBA00000085"/>
    </source>
</evidence>
<dbReference type="Proteomes" id="UP001055108">
    <property type="component" value="Unassembled WGS sequence"/>
</dbReference>
<keyword evidence="8" id="KW-1185">Reference proteome</keyword>
<dbReference type="SUPFAM" id="SSF55785">
    <property type="entry name" value="PYP-like sensor domain (PAS domain)"/>
    <property type="match status" value="1"/>
</dbReference>
<dbReference type="InterPro" id="IPR052162">
    <property type="entry name" value="Sensor_kinase/Photoreceptor"/>
</dbReference>
<keyword evidence="3" id="KW-0597">Phosphoprotein</keyword>
<comment type="catalytic activity">
    <reaction evidence="1">
        <text>ATP + protein L-histidine = ADP + protein N-phospho-L-histidine.</text>
        <dbReference type="EC" id="2.7.13.3"/>
    </reaction>
</comment>
<dbReference type="AlphaFoldDB" id="A0AA37HVT1"/>
<dbReference type="InterPro" id="IPR035965">
    <property type="entry name" value="PAS-like_dom_sf"/>
</dbReference>
<protein>
    <recommendedName>
        <fullName evidence="2">histidine kinase</fullName>
        <ecNumber evidence="2">2.7.13.3</ecNumber>
    </recommendedName>
</protein>
<accession>A0AA37HVT1</accession>
<organism evidence="7 8">
    <name type="scientific">Methylobacterium gregans</name>
    <dbReference type="NCBI Taxonomy" id="374424"/>
    <lineage>
        <taxon>Bacteria</taxon>
        <taxon>Pseudomonadati</taxon>
        <taxon>Pseudomonadota</taxon>
        <taxon>Alphaproteobacteria</taxon>
        <taxon>Hyphomicrobiales</taxon>
        <taxon>Methylobacteriaceae</taxon>
        <taxon>Methylobacterium</taxon>
    </lineage>
</organism>
<evidence type="ECO:0000256" key="4">
    <source>
        <dbReference type="ARBA" id="ARBA00022679"/>
    </source>
</evidence>
<dbReference type="InterPro" id="IPR013655">
    <property type="entry name" value="PAS_fold_3"/>
</dbReference>
<evidence type="ECO:0000313" key="7">
    <source>
        <dbReference type="EMBL" id="GJD81508.1"/>
    </source>
</evidence>
<evidence type="ECO:0000313" key="8">
    <source>
        <dbReference type="Proteomes" id="UP001055108"/>
    </source>
</evidence>
<keyword evidence="5" id="KW-0418">Kinase</keyword>
<dbReference type="EMBL" id="BPQM01000142">
    <property type="protein sequence ID" value="GJD81508.1"/>
    <property type="molecule type" value="Genomic_DNA"/>
</dbReference>
<evidence type="ECO:0000256" key="5">
    <source>
        <dbReference type="ARBA" id="ARBA00022777"/>
    </source>
</evidence>
<dbReference type="CDD" id="cd00130">
    <property type="entry name" value="PAS"/>
    <property type="match status" value="1"/>
</dbReference>
<name>A0AA37HVT1_9HYPH</name>
<comment type="caution">
    <text evidence="7">The sequence shown here is derived from an EMBL/GenBank/DDBJ whole genome shotgun (WGS) entry which is preliminary data.</text>
</comment>
<dbReference type="PROSITE" id="PS50112">
    <property type="entry name" value="PAS"/>
    <property type="match status" value="1"/>
</dbReference>
<reference evidence="7" key="1">
    <citation type="journal article" date="2016" name="Front. Microbiol.">
        <title>Genome Sequence of the Piezophilic, Mesophilic Sulfate-Reducing Bacterium Desulfovibrio indicus J2T.</title>
        <authorList>
            <person name="Cao J."/>
            <person name="Maignien L."/>
            <person name="Shao Z."/>
            <person name="Alain K."/>
            <person name="Jebbar M."/>
        </authorList>
    </citation>
    <scope>NUCLEOTIDE SEQUENCE</scope>
    <source>
        <strain evidence="7">NBRC 103626</strain>
    </source>
</reference>
<dbReference type="EC" id="2.7.13.3" evidence="2"/>
<dbReference type="NCBIfam" id="TIGR00229">
    <property type="entry name" value="sensory_box"/>
    <property type="match status" value="1"/>
</dbReference>
<dbReference type="GO" id="GO:0004673">
    <property type="term" value="F:protein histidine kinase activity"/>
    <property type="evidence" value="ECO:0007669"/>
    <property type="project" value="UniProtKB-EC"/>
</dbReference>
<keyword evidence="4" id="KW-0808">Transferase</keyword>
<reference evidence="7" key="2">
    <citation type="submission" date="2021-08" db="EMBL/GenBank/DDBJ databases">
        <authorList>
            <person name="Tani A."/>
            <person name="Ola A."/>
            <person name="Ogura Y."/>
            <person name="Katsura K."/>
            <person name="Hayashi T."/>
        </authorList>
    </citation>
    <scope>NUCLEOTIDE SEQUENCE</scope>
    <source>
        <strain evidence="7">NBRC 103626</strain>
    </source>
</reference>
<dbReference type="PANTHER" id="PTHR43304:SF1">
    <property type="entry name" value="PAC DOMAIN-CONTAINING PROTEIN"/>
    <property type="match status" value="1"/>
</dbReference>
<dbReference type="Pfam" id="PF08447">
    <property type="entry name" value="PAS_3"/>
    <property type="match status" value="1"/>
</dbReference>
<sequence>MIFVTNAAGKAIYIGREWTDFTGQTLAEAVDYGWIRVLHPEDRAVVRSIVAEAIRREEPFSVRYRLLNPAGHHIWVLGGAVPSFGPPGRCFLGFLGAIARIPDPDEARARGTIGSFDPPQDRALETARSSLEMAADHLIAAHALLDRPGGAHLLTGLRTVLYQVGLELARSDGADGSDQVH</sequence>
<dbReference type="PANTHER" id="PTHR43304">
    <property type="entry name" value="PHYTOCHROME-LIKE PROTEIN CPH1"/>
    <property type="match status" value="1"/>
</dbReference>
<evidence type="ECO:0000259" key="6">
    <source>
        <dbReference type="PROSITE" id="PS50112"/>
    </source>
</evidence>
<proteinExistence type="predicted"/>
<evidence type="ECO:0000256" key="2">
    <source>
        <dbReference type="ARBA" id="ARBA00012438"/>
    </source>
</evidence>
<evidence type="ECO:0000256" key="3">
    <source>
        <dbReference type="ARBA" id="ARBA00022553"/>
    </source>
</evidence>
<dbReference type="InterPro" id="IPR000014">
    <property type="entry name" value="PAS"/>
</dbReference>
<dbReference type="Gene3D" id="3.30.450.20">
    <property type="entry name" value="PAS domain"/>
    <property type="match status" value="1"/>
</dbReference>
<feature type="domain" description="PAS" evidence="6">
    <location>
        <begin position="1"/>
        <end position="57"/>
    </location>
</feature>